<name>A0A1Y2B831_9FUNG</name>
<feature type="transmembrane region" description="Helical" evidence="1">
    <location>
        <begin position="106"/>
        <end position="132"/>
    </location>
</feature>
<sequence length="198" mass="22946">MNRNEKIFKKIKSQFKNNIIESYISVNFNNSTSNLSLTDNIHDNNNSSYANEKSNNSNLLQVQSYDKEISTKVKGEGEEMRKKIKLYSRSYTLDDEVKEEEDSGLLVLWIVLGIIGFMSGFIILTYIVNYILYNHRDHLMGNHNPDENYDGTVNPMSLDFMSFGHSPQNLSKKELDQCPIFYFKATNKKHQYKNSNSS</sequence>
<protein>
    <submittedName>
        <fullName evidence="2">Uncharacterized protein</fullName>
    </submittedName>
</protein>
<evidence type="ECO:0000313" key="2">
    <source>
        <dbReference type="EMBL" id="ORY30265.1"/>
    </source>
</evidence>
<dbReference type="Proteomes" id="UP000193920">
    <property type="component" value="Unassembled WGS sequence"/>
</dbReference>
<keyword evidence="1" id="KW-0812">Transmembrane</keyword>
<keyword evidence="1" id="KW-1133">Transmembrane helix</keyword>
<accession>A0A1Y2B831</accession>
<dbReference type="AlphaFoldDB" id="A0A1Y2B831"/>
<keyword evidence="3" id="KW-1185">Reference proteome</keyword>
<keyword evidence="1" id="KW-0472">Membrane</keyword>
<organism evidence="2 3">
    <name type="scientific">Neocallimastix californiae</name>
    <dbReference type="NCBI Taxonomy" id="1754190"/>
    <lineage>
        <taxon>Eukaryota</taxon>
        <taxon>Fungi</taxon>
        <taxon>Fungi incertae sedis</taxon>
        <taxon>Chytridiomycota</taxon>
        <taxon>Chytridiomycota incertae sedis</taxon>
        <taxon>Neocallimastigomycetes</taxon>
        <taxon>Neocallimastigales</taxon>
        <taxon>Neocallimastigaceae</taxon>
        <taxon>Neocallimastix</taxon>
    </lineage>
</organism>
<evidence type="ECO:0000256" key="1">
    <source>
        <dbReference type="SAM" id="Phobius"/>
    </source>
</evidence>
<proteinExistence type="predicted"/>
<comment type="caution">
    <text evidence="2">The sequence shown here is derived from an EMBL/GenBank/DDBJ whole genome shotgun (WGS) entry which is preliminary data.</text>
</comment>
<evidence type="ECO:0000313" key="3">
    <source>
        <dbReference type="Proteomes" id="UP000193920"/>
    </source>
</evidence>
<dbReference type="EMBL" id="MCOG01000175">
    <property type="protein sequence ID" value="ORY30265.1"/>
    <property type="molecule type" value="Genomic_DNA"/>
</dbReference>
<gene>
    <name evidence="2" type="ORF">LY90DRAFT_512682</name>
</gene>
<reference evidence="2 3" key="1">
    <citation type="submission" date="2016-08" db="EMBL/GenBank/DDBJ databases">
        <title>A Parts List for Fungal Cellulosomes Revealed by Comparative Genomics.</title>
        <authorList>
            <consortium name="DOE Joint Genome Institute"/>
            <person name="Haitjema C.H."/>
            <person name="Gilmore S.P."/>
            <person name="Henske J.K."/>
            <person name="Solomon K.V."/>
            <person name="De Groot R."/>
            <person name="Kuo A."/>
            <person name="Mondo S.J."/>
            <person name="Salamov A.A."/>
            <person name="Labutti K."/>
            <person name="Zhao Z."/>
            <person name="Chiniquy J."/>
            <person name="Barry K."/>
            <person name="Brewer H.M."/>
            <person name="Purvine S.O."/>
            <person name="Wright A.T."/>
            <person name="Boxma B."/>
            <person name="Van Alen T."/>
            <person name="Hackstein J.H."/>
            <person name="Baker S.E."/>
            <person name="Grigoriev I.V."/>
            <person name="O'Malley M.A."/>
        </authorList>
    </citation>
    <scope>NUCLEOTIDE SEQUENCE [LARGE SCALE GENOMIC DNA]</scope>
    <source>
        <strain evidence="2 3">G1</strain>
    </source>
</reference>